<dbReference type="PATRIC" id="fig|1367477.3.peg.1656"/>
<dbReference type="Proteomes" id="UP000017805">
    <property type="component" value="Chromosome"/>
</dbReference>
<dbReference type="STRING" id="1367477.N288_08640"/>
<dbReference type="AlphaFoldDB" id="U5LA80"/>
<sequence length="64" mass="7031">MIIYIFFKAGPSFYPAFRKQAMPDQETAPVLFLSWLAKVIPAVLNLAICLLRGVLTSCLAGSNN</sequence>
<reference evidence="1 2" key="1">
    <citation type="submission" date="2013-07" db="EMBL/GenBank/DDBJ databases">
        <title>Complete genome sequence of Bacillus infantis NRRL B-14911 that has potential to induce cardiac disease by antigenic mimicry.</title>
        <authorList>
            <person name="Massilamany C."/>
            <person name="Smith T.P.L."/>
            <person name="Loy J.D."/>
            <person name="Barletta R."/>
            <person name="Reddy J."/>
        </authorList>
    </citation>
    <scope>NUCLEOTIDE SEQUENCE [LARGE SCALE GENOMIC DNA]</scope>
    <source>
        <strain evidence="1 2">NRRL B-14911</strain>
    </source>
</reference>
<gene>
    <name evidence="1" type="ORF">N288_08640</name>
</gene>
<dbReference type="EMBL" id="CP006643">
    <property type="protein sequence ID" value="AGX03651.1"/>
    <property type="molecule type" value="Genomic_DNA"/>
</dbReference>
<dbReference type="HOGENOM" id="CLU_2858392_0_0_9"/>
<protein>
    <submittedName>
        <fullName evidence="1">Uncharacterized protein</fullName>
    </submittedName>
</protein>
<accession>U5LA80</accession>
<keyword evidence="2" id="KW-1185">Reference proteome</keyword>
<name>U5LA80_9BACI</name>
<dbReference type="KEGG" id="bif:N288_08640"/>
<proteinExistence type="predicted"/>
<evidence type="ECO:0000313" key="2">
    <source>
        <dbReference type="Proteomes" id="UP000017805"/>
    </source>
</evidence>
<evidence type="ECO:0000313" key="1">
    <source>
        <dbReference type="EMBL" id="AGX03651.1"/>
    </source>
</evidence>
<organism evidence="1 2">
    <name type="scientific">Bacillus infantis NRRL B-14911</name>
    <dbReference type="NCBI Taxonomy" id="1367477"/>
    <lineage>
        <taxon>Bacteria</taxon>
        <taxon>Bacillati</taxon>
        <taxon>Bacillota</taxon>
        <taxon>Bacilli</taxon>
        <taxon>Bacillales</taxon>
        <taxon>Bacillaceae</taxon>
        <taxon>Bacillus</taxon>
    </lineage>
</organism>